<dbReference type="Pfam" id="PF05821">
    <property type="entry name" value="NDUF_B8"/>
    <property type="match status" value="1"/>
</dbReference>
<gene>
    <name evidence="2" type="ORF">EAG_07359</name>
</gene>
<evidence type="ECO:0000313" key="2">
    <source>
        <dbReference type="EMBL" id="EFN67861.1"/>
    </source>
</evidence>
<dbReference type="InterPro" id="IPR008699">
    <property type="entry name" value="NDUFB8"/>
</dbReference>
<dbReference type="GO" id="GO:0005739">
    <property type="term" value="C:mitochondrion"/>
    <property type="evidence" value="ECO:0007669"/>
    <property type="project" value="InterPro"/>
</dbReference>
<dbReference type="KEGG" id="cfo:105251813"/>
<proteinExistence type="predicted"/>
<dbReference type="InParanoid" id="E2AFG8"/>
<accession>E2AFG8</accession>
<dbReference type="PANTHER" id="PTHR12840">
    <property type="entry name" value="NADH-UBIQUINONE OXIDOREDUCTASE ASHI SUBUNIT"/>
    <property type="match status" value="1"/>
</dbReference>
<sequence length="176" mass="20697">MAPMSKLCGLSSQLFRNKAFIYSTARCYSDRPMPWPTLWQPKKYQEKDHDKSAEKYNIHPKEYKPLPQEESLGDYPDLPLIGPAAKDPYYPYDIPTYKKNYMEPVHHDFNIMGEDRFSYGYKYRINLYAGTAAFLITMTILLGISYLCEPYPTFMPMLEKQYPQKGKVHYTFEPNS</sequence>
<reference evidence="2 3" key="1">
    <citation type="journal article" date="2010" name="Science">
        <title>Genomic comparison of the ants Camponotus floridanus and Harpegnathos saltator.</title>
        <authorList>
            <person name="Bonasio R."/>
            <person name="Zhang G."/>
            <person name="Ye C."/>
            <person name="Mutti N.S."/>
            <person name="Fang X."/>
            <person name="Qin N."/>
            <person name="Donahue G."/>
            <person name="Yang P."/>
            <person name="Li Q."/>
            <person name="Li C."/>
            <person name="Zhang P."/>
            <person name="Huang Z."/>
            <person name="Berger S.L."/>
            <person name="Reinberg D."/>
            <person name="Wang J."/>
            <person name="Liebig J."/>
        </authorList>
    </citation>
    <scope>NUCLEOTIDE SEQUENCE [LARGE SCALE GENOMIC DNA]</scope>
    <source>
        <strain evidence="3">C129</strain>
    </source>
</reference>
<dbReference type="FunCoup" id="E2AFG8">
    <property type="interactions" value="633"/>
</dbReference>
<keyword evidence="1" id="KW-1133">Transmembrane helix</keyword>
<evidence type="ECO:0000313" key="3">
    <source>
        <dbReference type="Proteomes" id="UP000000311"/>
    </source>
</evidence>
<dbReference type="OrthoDB" id="2014058at2759"/>
<name>E2AFG8_CAMFO</name>
<protein>
    <submittedName>
        <fullName evidence="2">NADH dehydrogenase [ubiquinone] 1 beta subcomplex subunit 8, mitochondrial</fullName>
    </submittedName>
</protein>
<evidence type="ECO:0000256" key="1">
    <source>
        <dbReference type="SAM" id="Phobius"/>
    </source>
</evidence>
<dbReference type="AlphaFoldDB" id="E2AFG8"/>
<keyword evidence="3" id="KW-1185">Reference proteome</keyword>
<dbReference type="Proteomes" id="UP000000311">
    <property type="component" value="Unassembled WGS sequence"/>
</dbReference>
<keyword evidence="1" id="KW-0812">Transmembrane</keyword>
<organism evidence="3">
    <name type="scientific">Camponotus floridanus</name>
    <name type="common">Florida carpenter ant</name>
    <dbReference type="NCBI Taxonomy" id="104421"/>
    <lineage>
        <taxon>Eukaryota</taxon>
        <taxon>Metazoa</taxon>
        <taxon>Ecdysozoa</taxon>
        <taxon>Arthropoda</taxon>
        <taxon>Hexapoda</taxon>
        <taxon>Insecta</taxon>
        <taxon>Pterygota</taxon>
        <taxon>Neoptera</taxon>
        <taxon>Endopterygota</taxon>
        <taxon>Hymenoptera</taxon>
        <taxon>Apocrita</taxon>
        <taxon>Aculeata</taxon>
        <taxon>Formicoidea</taxon>
        <taxon>Formicidae</taxon>
        <taxon>Formicinae</taxon>
        <taxon>Camponotus</taxon>
    </lineage>
</organism>
<dbReference type="OMA" id="RNHWNYQ"/>
<keyword evidence="2" id="KW-0830">Ubiquinone</keyword>
<dbReference type="PANTHER" id="PTHR12840:SF1">
    <property type="entry name" value="NADH DEHYDROGENASE [UBIQUINONE] 1 BETA SUBCOMPLEX SUBUNIT 8, MITOCHONDRIAL"/>
    <property type="match status" value="1"/>
</dbReference>
<feature type="transmembrane region" description="Helical" evidence="1">
    <location>
        <begin position="125"/>
        <end position="147"/>
    </location>
</feature>
<keyword evidence="1" id="KW-0472">Membrane</keyword>
<dbReference type="EMBL" id="GL439108">
    <property type="protein sequence ID" value="EFN67861.1"/>
    <property type="molecule type" value="Genomic_DNA"/>
</dbReference>
<dbReference type="STRING" id="104421.E2AFG8"/>